<dbReference type="Gene3D" id="1.10.1750.10">
    <property type="match status" value="1"/>
</dbReference>
<dbReference type="SUPFAM" id="SSF52540">
    <property type="entry name" value="P-loop containing nucleoside triphosphate hydrolases"/>
    <property type="match status" value="1"/>
</dbReference>
<dbReference type="RefSeq" id="WP_047790896.1">
    <property type="nucleotide sequence ID" value="NZ_CP011856.1"/>
</dbReference>
<keyword evidence="3 8" id="KW-0235">DNA replication</keyword>
<dbReference type="InterPro" id="IPR003593">
    <property type="entry name" value="AAA+_ATPase"/>
</dbReference>
<evidence type="ECO:0000313" key="15">
    <source>
        <dbReference type="Proteomes" id="UP000035661"/>
    </source>
</evidence>
<evidence type="ECO:0000256" key="7">
    <source>
        <dbReference type="ARBA" id="ARBA00023125"/>
    </source>
</evidence>
<evidence type="ECO:0000259" key="12">
    <source>
        <dbReference type="SMART" id="SM00382"/>
    </source>
</evidence>
<dbReference type="GO" id="GO:0005524">
    <property type="term" value="F:ATP binding"/>
    <property type="evidence" value="ECO:0007669"/>
    <property type="project" value="UniProtKB-UniRule"/>
</dbReference>
<keyword evidence="15" id="KW-1185">Reference proteome</keyword>
<dbReference type="SUPFAM" id="SSF48295">
    <property type="entry name" value="TrpR-like"/>
    <property type="match status" value="1"/>
</dbReference>
<dbReference type="GO" id="GO:0005886">
    <property type="term" value="C:plasma membrane"/>
    <property type="evidence" value="ECO:0007669"/>
    <property type="project" value="TreeGrafter"/>
</dbReference>
<dbReference type="CDD" id="cd00009">
    <property type="entry name" value="AAA"/>
    <property type="match status" value="1"/>
</dbReference>
<dbReference type="Gene3D" id="3.40.50.300">
    <property type="entry name" value="P-loop containing nucleotide triphosphate hydrolases"/>
    <property type="match status" value="1"/>
</dbReference>
<keyword evidence="4 8" id="KW-0547">Nucleotide-binding</keyword>
<gene>
    <name evidence="8 14" type="primary">dnaA</name>
    <name evidence="14" type="ORF">SERIO_v1c00010</name>
</gene>
<organism evidence="14 15">
    <name type="scientific">Spiroplasma eriocheiris</name>
    <dbReference type="NCBI Taxonomy" id="315358"/>
    <lineage>
        <taxon>Bacteria</taxon>
        <taxon>Bacillati</taxon>
        <taxon>Mycoplasmatota</taxon>
        <taxon>Mollicutes</taxon>
        <taxon>Entomoplasmatales</taxon>
        <taxon>Spiroplasmataceae</taxon>
        <taxon>Spiroplasma</taxon>
    </lineage>
</organism>
<feature type="region of interest" description="Domain I, interacts with DnaA modulators" evidence="8">
    <location>
        <begin position="1"/>
        <end position="87"/>
    </location>
</feature>
<proteinExistence type="inferred from homology"/>
<keyword evidence="7 8" id="KW-0238">DNA-binding</keyword>
<dbReference type="Gene3D" id="3.30.300.180">
    <property type="match status" value="1"/>
</dbReference>
<dbReference type="STRING" id="315358.SERIO_v1c00010"/>
<evidence type="ECO:0000256" key="8">
    <source>
        <dbReference type="HAMAP-Rule" id="MF_00377"/>
    </source>
</evidence>
<evidence type="ECO:0000256" key="9">
    <source>
        <dbReference type="NCBIfam" id="TIGR00362"/>
    </source>
</evidence>
<name>A0A0H3XJX2_9MOLU</name>
<dbReference type="Pfam" id="PF00308">
    <property type="entry name" value="Bac_DnaA"/>
    <property type="match status" value="1"/>
</dbReference>
<dbReference type="PATRIC" id="fig|743698.3.peg.1"/>
<dbReference type="InterPro" id="IPR013159">
    <property type="entry name" value="DnaA_C"/>
</dbReference>
<dbReference type="GO" id="GO:0006275">
    <property type="term" value="P:regulation of DNA replication"/>
    <property type="evidence" value="ECO:0007669"/>
    <property type="project" value="UniProtKB-UniRule"/>
</dbReference>
<dbReference type="GO" id="GO:0008289">
    <property type="term" value="F:lipid binding"/>
    <property type="evidence" value="ECO:0007669"/>
    <property type="project" value="UniProtKB-KW"/>
</dbReference>
<dbReference type="Proteomes" id="UP000035661">
    <property type="component" value="Chromosome"/>
</dbReference>
<dbReference type="PROSITE" id="PS01008">
    <property type="entry name" value="DNAA"/>
    <property type="match status" value="1"/>
</dbReference>
<feature type="binding site" evidence="8">
    <location>
        <position position="149"/>
    </location>
    <ligand>
        <name>ATP</name>
        <dbReference type="ChEBI" id="CHEBI:30616"/>
    </ligand>
</feature>
<evidence type="ECO:0000256" key="5">
    <source>
        <dbReference type="ARBA" id="ARBA00022840"/>
    </source>
</evidence>
<dbReference type="InterPro" id="IPR027417">
    <property type="entry name" value="P-loop_NTPase"/>
</dbReference>
<dbReference type="NCBIfam" id="TIGR00362">
    <property type="entry name" value="DnaA"/>
    <property type="match status" value="1"/>
</dbReference>
<dbReference type="EMBL" id="CP011856">
    <property type="protein sequence ID" value="AKM53609.1"/>
    <property type="molecule type" value="Genomic_DNA"/>
</dbReference>
<evidence type="ECO:0000313" key="14">
    <source>
        <dbReference type="EMBL" id="AKM53609.1"/>
    </source>
</evidence>
<feature type="region of interest" description="Domain IV, binds dsDNA" evidence="8">
    <location>
        <begin position="327"/>
        <end position="450"/>
    </location>
</feature>
<keyword evidence="2 8" id="KW-0963">Cytoplasm</keyword>
<protein>
    <recommendedName>
        <fullName evidence="8 9">Chromosomal replication initiator protein DnaA</fullName>
    </recommendedName>
</protein>
<dbReference type="InterPro" id="IPR010921">
    <property type="entry name" value="Trp_repressor/repl_initiator"/>
</dbReference>
<sequence>MNTKELWNNVKEILSRDESIPPEIYNYYISDTQIYTVSDNNCLITTKSEIAIGVFEAGLNEKIKQILKKLTGIEYNISFELEKNINKIPATNNNIDTLIGSDDNSYYDYYTFENFVKGDSNREALQAALAVALDLGKKWNPLFIYGDSGLGKTHLLHAIKNKVDEIYPGTQKVKYLKADEFGKMAMDILNQGHEVIEAFKTSYDKFDCLLIDDIQLLAKRNKTNELFFYIFNSFIEKNKQIVITSDKYPDDLGGFEARIISRFSYGLSIGLDSPDFETAIKILEQKLKQQNNLALFSEESLEFIALNFNSDVRKLEGAIKRLLFLAVMNKKPEEIITLKDVEKAFKNAPLQNNEKITPKKIKQIVADHYNITVKAMMSKSRISNVMQARQLAMYFCRTILDEPYTRIGVEFGGKDHTTVMNSVKKVEKQIATNKEFKQLVNSIRKKIEGK</sequence>
<dbReference type="InterPro" id="IPR013317">
    <property type="entry name" value="DnaA_dom"/>
</dbReference>
<feature type="binding site" evidence="8">
    <location>
        <position position="151"/>
    </location>
    <ligand>
        <name>ATP</name>
        <dbReference type="ChEBI" id="CHEBI:30616"/>
    </ligand>
</feature>
<dbReference type="InterPro" id="IPR018312">
    <property type="entry name" value="Chromosome_initiator_DnaA_CS"/>
</dbReference>
<dbReference type="CDD" id="cd06571">
    <property type="entry name" value="Bac_DnaA_C"/>
    <property type="match status" value="1"/>
</dbReference>
<comment type="function">
    <text evidence="8 10">Plays an essential role in the initiation and regulation of chromosomal replication. ATP-DnaA binds to the origin of replication (oriC) to initiate formation of the DNA replication initiation complex once per cell cycle. Binds the DnaA box (a 9 base pair repeat at the origin) and separates the double-stranded (ds)DNA. Forms a right-handed helical filament on oriC DNA; dsDNA binds to the exterior of the filament while single-stranded (ss)DNA is stabiized in the filament's interior. The ATP-DnaA-oriC complex binds and stabilizes one strand of the AT-rich DNA unwinding element (DUE), permitting loading of DNA polymerase. After initiation quickly degrades to an ADP-DnaA complex that is not apt for DNA replication. Binds acidic phospholipids.</text>
</comment>
<dbReference type="GO" id="GO:0003688">
    <property type="term" value="F:DNA replication origin binding"/>
    <property type="evidence" value="ECO:0007669"/>
    <property type="project" value="UniProtKB-UniRule"/>
</dbReference>
<keyword evidence="5 8" id="KW-0067">ATP-binding</keyword>
<dbReference type="HAMAP" id="MF_00377">
    <property type="entry name" value="DnaA_bact"/>
    <property type="match status" value="1"/>
</dbReference>
<evidence type="ECO:0000256" key="11">
    <source>
        <dbReference type="RuleBase" id="RU004227"/>
    </source>
</evidence>
<feature type="domain" description="Chromosomal replication initiator DnaA C-terminal" evidence="13">
    <location>
        <begin position="357"/>
        <end position="426"/>
    </location>
</feature>
<evidence type="ECO:0000259" key="13">
    <source>
        <dbReference type="SMART" id="SM00760"/>
    </source>
</evidence>
<evidence type="ECO:0000256" key="2">
    <source>
        <dbReference type="ARBA" id="ARBA00022490"/>
    </source>
</evidence>
<reference evidence="15" key="2">
    <citation type="submission" date="2015-06" db="EMBL/GenBank/DDBJ databases">
        <title>Complete genome sequence of Spiroplasma eriocheiris TDA-040725-5 (DSM 21848).</title>
        <authorList>
            <person name="Lo W.-S."/>
            <person name="Kuo C.-H."/>
        </authorList>
    </citation>
    <scope>NUCLEOTIDE SEQUENCE [LARGE SCALE GENOMIC DNA]</scope>
    <source>
        <strain evidence="15">TDA-040725-5</strain>
    </source>
</reference>
<dbReference type="Pfam" id="PF08299">
    <property type="entry name" value="Bac_DnaA_C"/>
    <property type="match status" value="1"/>
</dbReference>
<dbReference type="PRINTS" id="PR00051">
    <property type="entry name" value="DNAA"/>
</dbReference>
<dbReference type="AlphaFoldDB" id="A0A0H3XJX2"/>
<dbReference type="GO" id="GO:0006270">
    <property type="term" value="P:DNA replication initiation"/>
    <property type="evidence" value="ECO:0007669"/>
    <property type="project" value="UniProtKB-UniRule"/>
</dbReference>
<feature type="binding site" evidence="8">
    <location>
        <position position="153"/>
    </location>
    <ligand>
        <name>ATP</name>
        <dbReference type="ChEBI" id="CHEBI:30616"/>
    </ligand>
</feature>
<dbReference type="InterPro" id="IPR020591">
    <property type="entry name" value="Chromosome_initiator_DnaA-like"/>
</dbReference>
<comment type="similarity">
    <text evidence="1 8 11">Belongs to the DnaA family.</text>
</comment>
<dbReference type="SMART" id="SM00760">
    <property type="entry name" value="Bac_DnaA_C"/>
    <property type="match status" value="1"/>
</dbReference>
<comment type="caution">
    <text evidence="8">Lacks conserved residue(s) required for the propagation of feature annotation.</text>
</comment>
<comment type="domain">
    <text evidence="8">Domain I is involved in oligomerization and binding regulators, domain II is flexibile and of varying length in different bacteria, domain III forms the AAA+ region, while domain IV binds dsDNA.</text>
</comment>
<accession>A0A0H3XJX2</accession>
<evidence type="ECO:0000256" key="6">
    <source>
        <dbReference type="ARBA" id="ARBA00023121"/>
    </source>
</evidence>
<evidence type="ECO:0000256" key="1">
    <source>
        <dbReference type="ARBA" id="ARBA00006583"/>
    </source>
</evidence>
<evidence type="ECO:0000256" key="4">
    <source>
        <dbReference type="ARBA" id="ARBA00022741"/>
    </source>
</evidence>
<dbReference type="GO" id="GO:0005737">
    <property type="term" value="C:cytoplasm"/>
    <property type="evidence" value="ECO:0007669"/>
    <property type="project" value="UniProtKB-SubCell"/>
</dbReference>
<comment type="subcellular location">
    <subcellularLocation>
        <location evidence="8">Cytoplasm</location>
    </subcellularLocation>
</comment>
<reference evidence="14 15" key="1">
    <citation type="journal article" date="2015" name="Genome Biol. Evol.">
        <title>Found and Lost: The Fates of Horizontally Acquired Genes in Arthropod-Symbiotic Spiroplasma.</title>
        <authorList>
            <person name="Lo W.S."/>
            <person name="Gasparich G.E."/>
            <person name="Kuo C.H."/>
        </authorList>
    </citation>
    <scope>NUCLEOTIDE SEQUENCE [LARGE SCALE GENOMIC DNA]</scope>
    <source>
        <strain evidence="15">TDA-040725-5</strain>
    </source>
</reference>
<evidence type="ECO:0000256" key="10">
    <source>
        <dbReference type="RuleBase" id="RU000577"/>
    </source>
</evidence>
<dbReference type="InterPro" id="IPR001957">
    <property type="entry name" value="Chromosome_initiator_DnaA"/>
</dbReference>
<dbReference type="Gene3D" id="1.10.8.60">
    <property type="match status" value="1"/>
</dbReference>
<dbReference type="KEGG" id="seri:SERIO_v1c00010"/>
<evidence type="ECO:0000256" key="3">
    <source>
        <dbReference type="ARBA" id="ARBA00022705"/>
    </source>
</evidence>
<comment type="subunit">
    <text evidence="8">Oligomerizes as a right-handed, spiral filament on DNA at oriC.</text>
</comment>
<feature type="binding site" evidence="8">
    <location>
        <position position="152"/>
    </location>
    <ligand>
        <name>ATP</name>
        <dbReference type="ChEBI" id="CHEBI:30616"/>
    </ligand>
</feature>
<dbReference type="PANTHER" id="PTHR30050">
    <property type="entry name" value="CHROMOSOMAL REPLICATION INITIATOR PROTEIN DNAA"/>
    <property type="match status" value="1"/>
</dbReference>
<keyword evidence="6 8" id="KW-0446">Lipid-binding</keyword>
<dbReference type="InterPro" id="IPR038454">
    <property type="entry name" value="DnaA_N_sf"/>
</dbReference>
<dbReference type="SMART" id="SM00382">
    <property type="entry name" value="AAA"/>
    <property type="match status" value="1"/>
</dbReference>
<feature type="domain" description="AAA+ ATPase" evidence="12">
    <location>
        <begin position="138"/>
        <end position="271"/>
    </location>
</feature>
<dbReference type="PANTHER" id="PTHR30050:SF2">
    <property type="entry name" value="CHROMOSOMAL REPLICATION INITIATOR PROTEIN DNAA"/>
    <property type="match status" value="1"/>
</dbReference>